<keyword evidence="2" id="KW-1185">Reference proteome</keyword>
<gene>
    <name evidence="1" type="ORF">GCM10010251_13570</name>
</gene>
<sequence>MPTYHEIMTTDLSTLTTAADRWDGMAAEFTKQEKAYKRDVHGITMGDSWVGLSAYAANRRFDTTLKEFQNAQVEAKAIASLLRDAHTQFVALRGKLKSARQDAVDAGMKVSDQGVVTFDTEKLTQGERTAYVHDPDYQDSVRKAVASWQQLIDQLVKDVGEADKGVEIAFAAVVIDSDLSDGTLNGFNGKAYGDIERYEAEAAAAKEGLKISGWVSERKFTVTGPDVGYSVTGPKYGKEASFKAYADLFHLTAERKLTNGQWKLSGIADVYGGARATANAGFTDKGLVAKAEASVGIRALAEGRAEYGPYAGAYLRAEGFAGAEAGTSLKLTREEITVGGKAFAGAKGGVAGGVEVFGIGVGGTAEGWKGPGAEAWWGVKKDEESGVWKLGGEAGVSPGIGGSLGLEITVDPDKVSQSVGAAADAVGDGLDAIGDTAGSVKDTVTGWF</sequence>
<dbReference type="Proteomes" id="UP000658320">
    <property type="component" value="Unassembled WGS sequence"/>
</dbReference>
<accession>A0A918BZR1</accession>
<dbReference type="RefSeq" id="WP_189933334.1">
    <property type="nucleotide sequence ID" value="NZ_BMSX01000003.1"/>
</dbReference>
<comment type="caution">
    <text evidence="1">The sequence shown here is derived from an EMBL/GenBank/DDBJ whole genome shotgun (WGS) entry which is preliminary data.</text>
</comment>
<evidence type="ECO:0000313" key="1">
    <source>
        <dbReference type="EMBL" id="GGQ99637.1"/>
    </source>
</evidence>
<evidence type="ECO:0000313" key="2">
    <source>
        <dbReference type="Proteomes" id="UP000658320"/>
    </source>
</evidence>
<protein>
    <submittedName>
        <fullName evidence="1">Uncharacterized protein</fullName>
    </submittedName>
</protein>
<reference evidence="1" key="1">
    <citation type="journal article" date="2014" name="Int. J. Syst. Evol. Microbiol.">
        <title>Complete genome sequence of Corynebacterium casei LMG S-19264T (=DSM 44701T), isolated from a smear-ripened cheese.</title>
        <authorList>
            <consortium name="US DOE Joint Genome Institute (JGI-PGF)"/>
            <person name="Walter F."/>
            <person name="Albersmeier A."/>
            <person name="Kalinowski J."/>
            <person name="Ruckert C."/>
        </authorList>
    </citation>
    <scope>NUCLEOTIDE SEQUENCE</scope>
    <source>
        <strain evidence="1">JCM 4346</strain>
    </source>
</reference>
<reference evidence="1" key="2">
    <citation type="submission" date="2020-09" db="EMBL/GenBank/DDBJ databases">
        <authorList>
            <person name="Sun Q."/>
            <person name="Ohkuma M."/>
        </authorList>
    </citation>
    <scope>NUCLEOTIDE SEQUENCE</scope>
    <source>
        <strain evidence="1">JCM 4346</strain>
    </source>
</reference>
<name>A0A918BZR1_9ACTN</name>
<dbReference type="AlphaFoldDB" id="A0A918BZR1"/>
<proteinExistence type="predicted"/>
<organism evidence="1 2">
    <name type="scientific">Streptomyces aurantiogriseus</name>
    <dbReference type="NCBI Taxonomy" id="66870"/>
    <lineage>
        <taxon>Bacteria</taxon>
        <taxon>Bacillati</taxon>
        <taxon>Actinomycetota</taxon>
        <taxon>Actinomycetes</taxon>
        <taxon>Kitasatosporales</taxon>
        <taxon>Streptomycetaceae</taxon>
        <taxon>Streptomyces</taxon>
    </lineage>
</organism>
<dbReference type="EMBL" id="BMSX01000003">
    <property type="protein sequence ID" value="GGQ99637.1"/>
    <property type="molecule type" value="Genomic_DNA"/>
</dbReference>